<organism evidence="3 4">
    <name type="scientific">Phocaeicola coprocola CAG:162</name>
    <dbReference type="NCBI Taxonomy" id="1263040"/>
    <lineage>
        <taxon>Bacteria</taxon>
        <taxon>Pseudomonadati</taxon>
        <taxon>Bacteroidota</taxon>
        <taxon>Bacteroidia</taxon>
        <taxon>Bacteroidales</taxon>
        <taxon>Bacteroidaceae</taxon>
        <taxon>Phocaeicola</taxon>
    </lineage>
</organism>
<dbReference type="GO" id="GO:0008236">
    <property type="term" value="F:serine-type peptidase activity"/>
    <property type="evidence" value="ECO:0007669"/>
    <property type="project" value="InterPro"/>
</dbReference>
<dbReference type="GO" id="GO:0004175">
    <property type="term" value="F:endopeptidase activity"/>
    <property type="evidence" value="ECO:0007669"/>
    <property type="project" value="TreeGrafter"/>
</dbReference>
<dbReference type="Pfam" id="PF14684">
    <property type="entry name" value="Tricorn_C1"/>
    <property type="match status" value="1"/>
</dbReference>
<dbReference type="Proteomes" id="UP000018362">
    <property type="component" value="Unassembled WGS sequence"/>
</dbReference>
<dbReference type="InterPro" id="IPR028204">
    <property type="entry name" value="Tricorn_C1"/>
</dbReference>
<proteinExistence type="predicted"/>
<dbReference type="SUPFAM" id="SSF52096">
    <property type="entry name" value="ClpP/crotonase"/>
    <property type="match status" value="1"/>
</dbReference>
<dbReference type="Pfam" id="PF03572">
    <property type="entry name" value="Peptidase_S41"/>
    <property type="match status" value="1"/>
</dbReference>
<evidence type="ECO:0000259" key="2">
    <source>
        <dbReference type="SMART" id="SM00245"/>
    </source>
</evidence>
<reference evidence="3" key="1">
    <citation type="submission" date="2012-11" db="EMBL/GenBank/DDBJ databases">
        <title>Dependencies among metagenomic species, viruses, plasmids and units of genetic variation.</title>
        <authorList>
            <person name="Nielsen H.B."/>
            <person name="Almeida M."/>
            <person name="Juncker A.S."/>
            <person name="Rasmussen S."/>
            <person name="Li J."/>
            <person name="Sunagawa S."/>
            <person name="Plichta D."/>
            <person name="Gautier L."/>
            <person name="Le Chatelier E."/>
            <person name="Peletier E."/>
            <person name="Bonde I."/>
            <person name="Nielsen T."/>
            <person name="Manichanh C."/>
            <person name="Arumugam M."/>
            <person name="Batto J."/>
            <person name="Santos M.B.Q.D."/>
            <person name="Blom N."/>
            <person name="Borruel N."/>
            <person name="Burgdorf K.S."/>
            <person name="Boumezbeur F."/>
            <person name="Casellas F."/>
            <person name="Dore J."/>
            <person name="Guarner F."/>
            <person name="Hansen T."/>
            <person name="Hildebrand F."/>
            <person name="Kaas R.S."/>
            <person name="Kennedy S."/>
            <person name="Kristiansen K."/>
            <person name="Kultima J.R."/>
            <person name="Leonard P."/>
            <person name="Levenez F."/>
            <person name="Lund O."/>
            <person name="Moumen B."/>
            <person name="Le Paslier D."/>
            <person name="Pons N."/>
            <person name="Pedersen O."/>
            <person name="Prifti E."/>
            <person name="Qin J."/>
            <person name="Raes J."/>
            <person name="Tap J."/>
            <person name="Tims S."/>
            <person name="Ussery D.W."/>
            <person name="Yamada T."/>
            <person name="MetaHit consortium"/>
            <person name="Renault P."/>
            <person name="Sicheritz-Ponten T."/>
            <person name="Bork P."/>
            <person name="Wang J."/>
            <person name="Brunak S."/>
            <person name="Ehrlich S.D."/>
        </authorList>
    </citation>
    <scope>NUCLEOTIDE SEQUENCE [LARGE SCALE GENOMIC DNA]</scope>
</reference>
<dbReference type="AlphaFoldDB" id="R6CH65"/>
<dbReference type="RefSeq" id="WP_022126104.1">
    <property type="nucleotide sequence ID" value="NZ_FR880998.1"/>
</dbReference>
<dbReference type="EMBL" id="CBCJ010000104">
    <property type="protein sequence ID" value="CDA70876.1"/>
    <property type="molecule type" value="Genomic_DNA"/>
</dbReference>
<keyword evidence="1" id="KW-0472">Membrane</keyword>
<comment type="caution">
    <text evidence="3">The sequence shown here is derived from an EMBL/GenBank/DDBJ whole genome shotgun (WGS) entry which is preliminary data.</text>
</comment>
<protein>
    <submittedName>
        <fullName evidence="3">Peptidase family S41</fullName>
    </submittedName>
</protein>
<dbReference type="InterPro" id="IPR048818">
    <property type="entry name" value="BACUNI_00178-like_N"/>
</dbReference>
<gene>
    <name evidence="3" type="ORF">BN509_01898</name>
</gene>
<dbReference type="Pfam" id="PF21558">
    <property type="entry name" value="Pept_S41_N_bact"/>
    <property type="match status" value="1"/>
</dbReference>
<evidence type="ECO:0000313" key="4">
    <source>
        <dbReference type="Proteomes" id="UP000018362"/>
    </source>
</evidence>
<dbReference type="InterPro" id="IPR005151">
    <property type="entry name" value="Tail-specific_protease"/>
</dbReference>
<dbReference type="PANTHER" id="PTHR32060:SF22">
    <property type="entry name" value="CARBOXYL-TERMINAL-PROCESSING PEPTIDASE 3, CHLOROPLASTIC"/>
    <property type="match status" value="1"/>
</dbReference>
<accession>R6CH65</accession>
<dbReference type="PANTHER" id="PTHR32060">
    <property type="entry name" value="TAIL-SPECIFIC PROTEASE"/>
    <property type="match status" value="1"/>
</dbReference>
<sequence length="464" mass="53416">MNTFLWAQILCLIITIGASVYIYIKRKKLGFWTVSILYLLILGGTIYIAVKNYPKYWFGYHLTMKPEKQFVLEQNIEPNEYMDDFKEICDIVEKHYSLAEYKGTSLKSLRNKYSIKVKNAKDSREYFLAIQQYFSELRNSHTYLIYNKYSTLADAEWRCDSLYVSINLTDLPFQKGDRILSIDGIDALSWRDSIKNYLPESTREGKYIHTANYVFSSYVDTVRNLCLCRDDSVFKVKVELSSEGMQRISQYNKETRKSENRRIMDSPKDKKEYFTLLSLSGFTDEDTEEFILKYNKVKNCQCIILNLLNNFGGLVKNMEKIAALFVKQPYQAESLITPSDNSFKGKLYVMTGPNTFSAAEHLASILKESGSAVLVGKETAGDFGTTPLTFCTSHGTYFCIGFGKPKKTFKGQPREGKGVKPHIRIKENAALSNDFNTVRATYYLAMNDILEAKKDSIKKKERLE</sequence>
<dbReference type="Gene3D" id="3.30.750.44">
    <property type="match status" value="1"/>
</dbReference>
<feature type="transmembrane region" description="Helical" evidence="1">
    <location>
        <begin position="31"/>
        <end position="50"/>
    </location>
</feature>
<name>R6CH65_9BACT</name>
<evidence type="ECO:0000313" key="3">
    <source>
        <dbReference type="EMBL" id="CDA70876.1"/>
    </source>
</evidence>
<keyword evidence="1" id="KW-1133">Transmembrane helix</keyword>
<dbReference type="InterPro" id="IPR036034">
    <property type="entry name" value="PDZ_sf"/>
</dbReference>
<dbReference type="InterPro" id="IPR029045">
    <property type="entry name" value="ClpP/crotonase-like_dom_sf"/>
</dbReference>
<dbReference type="Gene3D" id="3.90.226.10">
    <property type="entry name" value="2-enoyl-CoA Hydratase, Chain A, domain 1"/>
    <property type="match status" value="1"/>
</dbReference>
<feature type="transmembrane region" description="Helical" evidence="1">
    <location>
        <begin position="6"/>
        <end position="24"/>
    </location>
</feature>
<dbReference type="GO" id="GO:0006508">
    <property type="term" value="P:proteolysis"/>
    <property type="evidence" value="ECO:0007669"/>
    <property type="project" value="InterPro"/>
</dbReference>
<evidence type="ECO:0000256" key="1">
    <source>
        <dbReference type="SAM" id="Phobius"/>
    </source>
</evidence>
<feature type="domain" description="Tail specific protease" evidence="2">
    <location>
        <begin position="237"/>
        <end position="426"/>
    </location>
</feature>
<dbReference type="SMART" id="SM00245">
    <property type="entry name" value="TSPc"/>
    <property type="match status" value="1"/>
</dbReference>
<keyword evidence="1" id="KW-0812">Transmembrane</keyword>
<dbReference type="Gene3D" id="2.30.42.10">
    <property type="match status" value="1"/>
</dbReference>